<name>A0A6H1ZXP9_9ZZZZ</name>
<accession>A0A6H1ZXP9</accession>
<reference evidence="1" key="1">
    <citation type="submission" date="2020-03" db="EMBL/GenBank/DDBJ databases">
        <title>The deep terrestrial virosphere.</title>
        <authorList>
            <person name="Holmfeldt K."/>
            <person name="Nilsson E."/>
            <person name="Simone D."/>
            <person name="Lopez-Fernandez M."/>
            <person name="Wu X."/>
            <person name="de Brujin I."/>
            <person name="Lundin D."/>
            <person name="Andersson A."/>
            <person name="Bertilsson S."/>
            <person name="Dopson M."/>
        </authorList>
    </citation>
    <scope>NUCLEOTIDE SEQUENCE</scope>
    <source>
        <strain evidence="1">TM448A02448</strain>
    </source>
</reference>
<organism evidence="1">
    <name type="scientific">viral metagenome</name>
    <dbReference type="NCBI Taxonomy" id="1070528"/>
    <lineage>
        <taxon>unclassified sequences</taxon>
        <taxon>metagenomes</taxon>
        <taxon>organismal metagenomes</taxon>
    </lineage>
</organism>
<proteinExistence type="predicted"/>
<sequence length="122" mass="13898">MTEDEILLKSQISNIEKDIAIIDAISTLKTIDAYQVLEQQLKIKMNIIVEKILALDLSAWDKVGPIVRDRILEVQILRNILKDPYLSESVIVSKRATLAKLTDKLKALVKKKGRRGANRLKY</sequence>
<dbReference type="AlphaFoldDB" id="A0A6H1ZXP9"/>
<evidence type="ECO:0000313" key="1">
    <source>
        <dbReference type="EMBL" id="QJA52045.1"/>
    </source>
</evidence>
<dbReference type="EMBL" id="MT144308">
    <property type="protein sequence ID" value="QJA52045.1"/>
    <property type="molecule type" value="Genomic_DNA"/>
</dbReference>
<protein>
    <submittedName>
        <fullName evidence="1">Uncharacterized protein</fullName>
    </submittedName>
</protein>
<gene>
    <name evidence="1" type="ORF">TM448A02448_0006</name>
</gene>